<dbReference type="PANTHER" id="PTHR30055:SF234">
    <property type="entry name" value="HTH-TYPE TRANSCRIPTIONAL REGULATOR BETI"/>
    <property type="match status" value="1"/>
</dbReference>
<reference evidence="8" key="1">
    <citation type="journal article" date="2019" name="Int. J. Syst. Evol. Microbiol.">
        <title>The Global Catalogue of Microorganisms (GCM) 10K type strain sequencing project: providing services to taxonomists for standard genome sequencing and annotation.</title>
        <authorList>
            <consortium name="The Broad Institute Genomics Platform"/>
            <consortium name="The Broad Institute Genome Sequencing Center for Infectious Disease"/>
            <person name="Wu L."/>
            <person name="Ma J."/>
        </authorList>
    </citation>
    <scope>NUCLEOTIDE SEQUENCE [LARGE SCALE GENOMIC DNA]</scope>
    <source>
        <strain evidence="8">CGMCC 4.1641</strain>
    </source>
</reference>
<dbReference type="EMBL" id="JBHSED010000071">
    <property type="protein sequence ID" value="MFC4307177.1"/>
    <property type="molecule type" value="Genomic_DNA"/>
</dbReference>
<dbReference type="PRINTS" id="PR00455">
    <property type="entry name" value="HTHTETR"/>
</dbReference>
<evidence type="ECO:0000256" key="3">
    <source>
        <dbReference type="ARBA" id="ARBA00023125"/>
    </source>
</evidence>
<comment type="caution">
    <text evidence="7">The sequence shown here is derived from an EMBL/GenBank/DDBJ whole genome shotgun (WGS) entry which is preliminary data.</text>
</comment>
<evidence type="ECO:0000313" key="8">
    <source>
        <dbReference type="Proteomes" id="UP001595755"/>
    </source>
</evidence>
<dbReference type="Pfam" id="PF08361">
    <property type="entry name" value="TetR_C_2"/>
    <property type="match status" value="1"/>
</dbReference>
<organism evidence="7 8">
    <name type="scientific">Cohnella boryungensis</name>
    <dbReference type="NCBI Taxonomy" id="768479"/>
    <lineage>
        <taxon>Bacteria</taxon>
        <taxon>Bacillati</taxon>
        <taxon>Bacillota</taxon>
        <taxon>Bacilli</taxon>
        <taxon>Bacillales</taxon>
        <taxon>Paenibacillaceae</taxon>
        <taxon>Cohnella</taxon>
    </lineage>
</organism>
<evidence type="ECO:0000256" key="4">
    <source>
        <dbReference type="ARBA" id="ARBA00023163"/>
    </source>
</evidence>
<name>A0ABV8SIA2_9BACL</name>
<evidence type="ECO:0000256" key="2">
    <source>
        <dbReference type="ARBA" id="ARBA00023015"/>
    </source>
</evidence>
<dbReference type="SUPFAM" id="SSF48498">
    <property type="entry name" value="Tetracyclin repressor-like, C-terminal domain"/>
    <property type="match status" value="1"/>
</dbReference>
<feature type="DNA-binding region" description="H-T-H motif" evidence="5">
    <location>
        <begin position="88"/>
        <end position="107"/>
    </location>
</feature>
<dbReference type="InterPro" id="IPR050109">
    <property type="entry name" value="HTH-type_TetR-like_transc_reg"/>
</dbReference>
<evidence type="ECO:0000313" key="7">
    <source>
        <dbReference type="EMBL" id="MFC4307177.1"/>
    </source>
</evidence>
<keyword evidence="8" id="KW-1185">Reference proteome</keyword>
<keyword evidence="3 5" id="KW-0238">DNA-binding</keyword>
<evidence type="ECO:0000256" key="5">
    <source>
        <dbReference type="PROSITE-ProRule" id="PRU00335"/>
    </source>
</evidence>
<dbReference type="Pfam" id="PF00440">
    <property type="entry name" value="TetR_N"/>
    <property type="match status" value="1"/>
</dbReference>
<keyword evidence="1" id="KW-0678">Repressor</keyword>
<keyword evidence="2" id="KW-0805">Transcription regulation</keyword>
<protein>
    <submittedName>
        <fullName evidence="7">TetR/AcrR family transcriptional regulator</fullName>
    </submittedName>
</protein>
<dbReference type="PANTHER" id="PTHR30055">
    <property type="entry name" value="HTH-TYPE TRANSCRIPTIONAL REGULATOR RUTR"/>
    <property type="match status" value="1"/>
</dbReference>
<dbReference type="Gene3D" id="1.10.10.60">
    <property type="entry name" value="Homeodomain-like"/>
    <property type="match status" value="1"/>
</dbReference>
<dbReference type="InterPro" id="IPR036271">
    <property type="entry name" value="Tet_transcr_reg_TetR-rel_C_sf"/>
</dbReference>
<accession>A0ABV8SIA2</accession>
<dbReference type="Proteomes" id="UP001595755">
    <property type="component" value="Unassembled WGS sequence"/>
</dbReference>
<evidence type="ECO:0000256" key="1">
    <source>
        <dbReference type="ARBA" id="ARBA00022491"/>
    </source>
</evidence>
<dbReference type="PROSITE" id="PS50977">
    <property type="entry name" value="HTH_TETR_2"/>
    <property type="match status" value="1"/>
</dbReference>
<evidence type="ECO:0000259" key="6">
    <source>
        <dbReference type="PROSITE" id="PS50977"/>
    </source>
</evidence>
<dbReference type="Gene3D" id="1.10.357.10">
    <property type="entry name" value="Tetracycline Repressor, domain 2"/>
    <property type="match status" value="1"/>
</dbReference>
<dbReference type="InterPro" id="IPR001647">
    <property type="entry name" value="HTH_TetR"/>
</dbReference>
<keyword evidence="4" id="KW-0804">Transcription</keyword>
<dbReference type="RefSeq" id="WP_204604600.1">
    <property type="nucleotide sequence ID" value="NZ_JBHSED010000071.1"/>
</dbReference>
<feature type="domain" description="HTH tetR-type" evidence="6">
    <location>
        <begin position="65"/>
        <end position="125"/>
    </location>
</feature>
<dbReference type="SUPFAM" id="SSF46689">
    <property type="entry name" value="Homeodomain-like"/>
    <property type="match status" value="2"/>
</dbReference>
<dbReference type="InterPro" id="IPR013572">
    <property type="entry name" value="Tscrpt_reg_MAATS_C"/>
</dbReference>
<proteinExistence type="predicted"/>
<dbReference type="InterPro" id="IPR009057">
    <property type="entry name" value="Homeodomain-like_sf"/>
</dbReference>
<sequence length="258" mass="29347">MSNYDKIMQVVEELASQYPFDQISYSSIAEEADVHWTTVRRHVGSKEDLQKLLSQKRPEQGKLHSDTRTRVMDAAIKVFATHGYSGATMDQVAVEAGQTKSVVYWHFTNKNDLYLAICERNLKQQAASLPQQIQGIIQSEDRVKALAAWLQGQLAECIGLPRKPLLFVDFYTSSRDSDVREKVRGLFEKFYKEITRLFQALQGQGLIRKDIKAESLAIFVQTVLNGIIQSWLMAPKDMSMDKFAHDSAQLLWSSLAIE</sequence>
<gene>
    <name evidence="7" type="ORF">ACFO1S_27505</name>
</gene>